<dbReference type="PANTHER" id="PTHR32089:SF112">
    <property type="entry name" value="LYSOZYME-LIKE PROTEIN-RELATED"/>
    <property type="match status" value="1"/>
</dbReference>
<evidence type="ECO:0000256" key="10">
    <source>
        <dbReference type="SAM" id="Phobius"/>
    </source>
</evidence>
<dbReference type="Gene3D" id="3.30.450.20">
    <property type="entry name" value="PAS domain"/>
    <property type="match status" value="1"/>
</dbReference>
<feature type="transmembrane region" description="Helical" evidence="10">
    <location>
        <begin position="28"/>
        <end position="49"/>
    </location>
</feature>
<dbReference type="Pfam" id="PF02743">
    <property type="entry name" value="dCache_1"/>
    <property type="match status" value="1"/>
</dbReference>
<accession>A0A1M4PLS6</accession>
<keyword evidence="3" id="KW-0145">Chemotaxis</keyword>
<keyword evidence="6 10" id="KW-0472">Membrane</keyword>
<dbReference type="EMBL" id="LT669839">
    <property type="protein sequence ID" value="SHD76410.1"/>
    <property type="molecule type" value="Genomic_DNA"/>
</dbReference>
<keyword evidence="14" id="KW-1185">Reference proteome</keyword>
<keyword evidence="4 10" id="KW-0812">Transmembrane</keyword>
<dbReference type="OrthoDB" id="597657at2"/>
<dbReference type="Pfam" id="PF00015">
    <property type="entry name" value="MCPsignal"/>
    <property type="match status" value="1"/>
</dbReference>
<organism evidence="13 14">
    <name type="scientific">[Clostridium] ultunense Esp</name>
    <dbReference type="NCBI Taxonomy" id="1288971"/>
    <lineage>
        <taxon>Bacteria</taxon>
        <taxon>Bacillati</taxon>
        <taxon>Bacillota</taxon>
        <taxon>Tissierellia</taxon>
        <taxon>Tissierellales</taxon>
        <taxon>Tepidimicrobiaceae</taxon>
        <taxon>Schnuerera</taxon>
    </lineage>
</organism>
<keyword evidence="2" id="KW-1003">Cell membrane</keyword>
<evidence type="ECO:0000256" key="7">
    <source>
        <dbReference type="ARBA" id="ARBA00023224"/>
    </source>
</evidence>
<dbReference type="CDD" id="cd11386">
    <property type="entry name" value="MCP_signal"/>
    <property type="match status" value="1"/>
</dbReference>
<gene>
    <name evidence="13" type="ORF">CUESP1_1035</name>
</gene>
<dbReference type="PROSITE" id="PS50111">
    <property type="entry name" value="CHEMOTAXIS_TRANSDUC_2"/>
    <property type="match status" value="1"/>
</dbReference>
<dbReference type="CDD" id="cd12914">
    <property type="entry name" value="PDC1_DGC_like"/>
    <property type="match status" value="1"/>
</dbReference>
<dbReference type="InterPro" id="IPR003660">
    <property type="entry name" value="HAMP_dom"/>
</dbReference>
<protein>
    <submittedName>
        <fullName evidence="13">Putative Methyl-accepting chemotaxis sensory transducer</fullName>
    </submittedName>
</protein>
<proteinExistence type="inferred from homology"/>
<dbReference type="GO" id="GO:0007165">
    <property type="term" value="P:signal transduction"/>
    <property type="evidence" value="ECO:0007669"/>
    <property type="project" value="UniProtKB-KW"/>
</dbReference>
<feature type="domain" description="Methyl-accepting transducer" evidence="11">
    <location>
        <begin position="406"/>
        <end position="642"/>
    </location>
</feature>
<evidence type="ECO:0000313" key="14">
    <source>
        <dbReference type="Proteomes" id="UP000245423"/>
    </source>
</evidence>
<dbReference type="PANTHER" id="PTHR32089">
    <property type="entry name" value="METHYL-ACCEPTING CHEMOTAXIS PROTEIN MCPB"/>
    <property type="match status" value="1"/>
</dbReference>
<evidence type="ECO:0000256" key="3">
    <source>
        <dbReference type="ARBA" id="ARBA00022500"/>
    </source>
</evidence>
<dbReference type="Gene3D" id="1.10.287.950">
    <property type="entry name" value="Methyl-accepting chemotaxis protein"/>
    <property type="match status" value="1"/>
</dbReference>
<comment type="subcellular location">
    <subcellularLocation>
        <location evidence="1">Cell membrane</location>
        <topology evidence="1">Multi-pass membrane protein</topology>
    </subcellularLocation>
</comment>
<evidence type="ECO:0000256" key="5">
    <source>
        <dbReference type="ARBA" id="ARBA00022989"/>
    </source>
</evidence>
<dbReference type="InterPro" id="IPR033479">
    <property type="entry name" value="dCache_1"/>
</dbReference>
<dbReference type="GO" id="GO:0005886">
    <property type="term" value="C:plasma membrane"/>
    <property type="evidence" value="ECO:0007669"/>
    <property type="project" value="UniProtKB-SubCell"/>
</dbReference>
<evidence type="ECO:0000256" key="2">
    <source>
        <dbReference type="ARBA" id="ARBA00022475"/>
    </source>
</evidence>
<dbReference type="RefSeq" id="WP_109840506.1">
    <property type="nucleotide sequence ID" value="NZ_LT669839.1"/>
</dbReference>
<dbReference type="InterPro" id="IPR004089">
    <property type="entry name" value="MCPsignal_dom"/>
</dbReference>
<reference evidence="13 14" key="1">
    <citation type="submission" date="2016-11" db="EMBL/GenBank/DDBJ databases">
        <authorList>
            <person name="Manzoor S."/>
        </authorList>
    </citation>
    <scope>NUCLEOTIDE SEQUENCE [LARGE SCALE GENOMIC DNA]</scope>
    <source>
        <strain evidence="13">Clostridium ultunense strain Esp</strain>
    </source>
</reference>
<evidence type="ECO:0000256" key="6">
    <source>
        <dbReference type="ARBA" id="ARBA00023136"/>
    </source>
</evidence>
<evidence type="ECO:0000256" key="9">
    <source>
        <dbReference type="PROSITE-ProRule" id="PRU00284"/>
    </source>
</evidence>
<evidence type="ECO:0000313" key="13">
    <source>
        <dbReference type="EMBL" id="SHD76410.1"/>
    </source>
</evidence>
<keyword evidence="7 9" id="KW-0807">Transducer</keyword>
<feature type="domain" description="HAMP" evidence="12">
    <location>
        <begin position="332"/>
        <end position="387"/>
    </location>
</feature>
<keyword evidence="5 10" id="KW-1133">Transmembrane helix</keyword>
<evidence type="ECO:0000256" key="4">
    <source>
        <dbReference type="ARBA" id="ARBA00022692"/>
    </source>
</evidence>
<evidence type="ECO:0000256" key="1">
    <source>
        <dbReference type="ARBA" id="ARBA00004651"/>
    </source>
</evidence>
<evidence type="ECO:0000259" key="11">
    <source>
        <dbReference type="PROSITE" id="PS50111"/>
    </source>
</evidence>
<dbReference type="CDD" id="cd12912">
    <property type="entry name" value="PDC2_MCP_like"/>
    <property type="match status" value="1"/>
</dbReference>
<dbReference type="SUPFAM" id="SSF58104">
    <property type="entry name" value="Methyl-accepting chemotaxis protein (MCP) signaling domain"/>
    <property type="match status" value="1"/>
</dbReference>
<feature type="transmembrane region" description="Helical" evidence="10">
    <location>
        <begin position="312"/>
        <end position="330"/>
    </location>
</feature>
<sequence length="698" mass="77156">MKSKDKKKLRKKVKNIDHRNHSIGKRMILSTTSILIVLTLALGLVSYFISKGELIKSYNELLFNKAVDSANLVDEQIISYTLSVETLGNLEIISDPDVPKEEKFELLQTEKARLKFSHIGLANVQGNLILDNGTEIDIYQKDYFQRAISGKTYFSEPMRNEITGKVEVIIAAPLKHRGAHIGVIIAFKSADDFYRIAENIKFGENGFAYILNETADIVSHPTVIGSASIANGSNQVANFDGLKNRVAPNIVDEVIAMEEKIKAGESGIGRYIEGNKIVHIGFAPIKSKGWTLVVSIDESEVLSGLNSLKQTLIYAIIFAIIIGTLFSLIFSRNLTKPIANITDCAYNLSQLDFSVDIEEKLLKRKDELGKMGYSLQLIIDNMRNFAQEVQESSHQVAASSEELAAISEESTAAATNIAESSNEIAEASHAQLSEILNVTSSIKEISNHIDRVTRQTENAENLRIKVIDRTEIGKDKIEEVIVQMRNIEDSTNSVRASLDNISSSSKEMNQMLEVIQDVAEQTNLLALNAAIEAARAGEFGRGFAVVADEIRKLAEETQKSTEEIYLRLVNNNVLIEDANEKMDSGGKEVELGITRVNETRESFNEIAELIHQIAKSIEEVVQATDNVENYVESVVDSSTSIEKMSQDIASQIQNSSAASEEQMASMEEITSSTESLASLAEELQLLLSNIKLKMNIKN</sequence>
<name>A0A1M4PLS6_9FIRM</name>
<dbReference type="Proteomes" id="UP000245423">
    <property type="component" value="Chromosome 1"/>
</dbReference>
<dbReference type="SMART" id="SM00283">
    <property type="entry name" value="MA"/>
    <property type="match status" value="1"/>
</dbReference>
<evidence type="ECO:0000256" key="8">
    <source>
        <dbReference type="ARBA" id="ARBA00029447"/>
    </source>
</evidence>
<comment type="similarity">
    <text evidence="8">Belongs to the methyl-accepting chemotaxis (MCP) protein family.</text>
</comment>
<dbReference type="PROSITE" id="PS50885">
    <property type="entry name" value="HAMP"/>
    <property type="match status" value="1"/>
</dbReference>
<dbReference type="AlphaFoldDB" id="A0A1M4PLS6"/>
<evidence type="ECO:0000259" key="12">
    <source>
        <dbReference type="PROSITE" id="PS50885"/>
    </source>
</evidence>
<dbReference type="GO" id="GO:0006935">
    <property type="term" value="P:chemotaxis"/>
    <property type="evidence" value="ECO:0007669"/>
    <property type="project" value="UniProtKB-KW"/>
</dbReference>